<dbReference type="Pfam" id="PF13704">
    <property type="entry name" value="Glyco_tranf_2_4"/>
    <property type="match status" value="1"/>
</dbReference>
<dbReference type="InterPro" id="IPR029044">
    <property type="entry name" value="Nucleotide-diphossugar_trans"/>
</dbReference>
<sequence>MTTESEPRRVAAIMMIRDECDIIEANIRHHARLGVDHFVILDHGSADGTADILRALTTEGLPLTVLTYARDAEIELSQWYAALFARVRELGAEIVVQIDGDEFWHLTTGSFAKLDWSAPVITAPRFNMFAPRAAVGSPDGAPMTHIYRNRRPFHPEDYRSRVTRGDRDIAFDYPIHMVRIEPKVVFLLEEMGEIMMAGHGIISHAGEMLQPKPDGSAVIFHYPLRSFEQFAKKVAAFGTVFEKHPHLDRGISWQTRYLWELDEPGALERAFLRCFPDEAELRHWIDTGVLVRDTRMARDLTDGPGTLDAELDHLAITADRVIMDLIEDLSVEQRAAAAGITAERNHALDERASWTAERNGLVGALDLAAQERDLAVAEKSQLGAEIAQVASGRDAAVAQQRRLTEELARLSEERDFLAAETDRLATELANVSGAHGGLVAHCAVLSEELNQIRSQRARPWVSRLPAWMRRH</sequence>
<name>A0A2U0SDI7_9SPHN</name>
<keyword evidence="1" id="KW-0175">Coiled coil</keyword>
<dbReference type="EMBL" id="QENQ01000001">
    <property type="protein sequence ID" value="PVX29354.1"/>
    <property type="molecule type" value="Genomic_DNA"/>
</dbReference>
<organism evidence="2 3">
    <name type="scientific">Sphingomonas pokkalii</name>
    <dbReference type="NCBI Taxonomy" id="2175090"/>
    <lineage>
        <taxon>Bacteria</taxon>
        <taxon>Pseudomonadati</taxon>
        <taxon>Pseudomonadota</taxon>
        <taxon>Alphaproteobacteria</taxon>
        <taxon>Sphingomonadales</taxon>
        <taxon>Sphingomonadaceae</taxon>
        <taxon>Sphingomonas</taxon>
    </lineage>
</organism>
<comment type="caution">
    <text evidence="2">The sequence shown here is derived from an EMBL/GenBank/DDBJ whole genome shotgun (WGS) entry which is preliminary data.</text>
</comment>
<feature type="coiled-coil region" evidence="1">
    <location>
        <begin position="393"/>
        <end position="427"/>
    </location>
</feature>
<dbReference type="RefSeq" id="WP_116468793.1">
    <property type="nucleotide sequence ID" value="NZ_QENQ01000001.1"/>
</dbReference>
<reference evidence="2 3" key="1">
    <citation type="submission" date="2018-05" db="EMBL/GenBank/DDBJ databases">
        <title>Description of Sphingomonas pokkalii sp nov, isolated from the rhizosphere of saline tolerant pokkali rice and its draft genome analysis.</title>
        <authorList>
            <person name="Menon R."/>
            <person name="Kumari S."/>
            <person name="Rameshkumar N."/>
        </authorList>
    </citation>
    <scope>NUCLEOTIDE SEQUENCE [LARGE SCALE GENOMIC DNA]</scope>
    <source>
        <strain evidence="2 3">L3B27</strain>
    </source>
</reference>
<dbReference type="AlphaFoldDB" id="A0A2U0SDI7"/>
<dbReference type="Proteomes" id="UP000245890">
    <property type="component" value="Unassembled WGS sequence"/>
</dbReference>
<accession>A0A2U0SDI7</accession>
<gene>
    <name evidence="2" type="ORF">DD559_08510</name>
</gene>
<protein>
    <submittedName>
        <fullName evidence="2">Uncharacterized protein</fullName>
    </submittedName>
</protein>
<keyword evidence="3" id="KW-1185">Reference proteome</keyword>
<dbReference type="OrthoDB" id="9806525at2"/>
<proteinExistence type="predicted"/>
<evidence type="ECO:0000313" key="3">
    <source>
        <dbReference type="Proteomes" id="UP000245890"/>
    </source>
</evidence>
<dbReference type="SUPFAM" id="SSF53448">
    <property type="entry name" value="Nucleotide-diphospho-sugar transferases"/>
    <property type="match status" value="1"/>
</dbReference>
<evidence type="ECO:0000313" key="2">
    <source>
        <dbReference type="EMBL" id="PVX29354.1"/>
    </source>
</evidence>
<evidence type="ECO:0000256" key="1">
    <source>
        <dbReference type="SAM" id="Coils"/>
    </source>
</evidence>